<evidence type="ECO:0000259" key="1">
    <source>
        <dbReference type="Pfam" id="PF17906"/>
    </source>
</evidence>
<dbReference type="Proteomes" id="UP000499080">
    <property type="component" value="Unassembled WGS sequence"/>
</dbReference>
<accession>A0A4Y2CIM1</accession>
<dbReference type="InterPro" id="IPR041426">
    <property type="entry name" value="Mos1_HTH"/>
</dbReference>
<name>A0A4Y2CIM1_ARAVE</name>
<feature type="domain" description="Mos1 transposase HTH" evidence="1">
    <location>
        <begin position="12"/>
        <end position="58"/>
    </location>
</feature>
<protein>
    <recommendedName>
        <fullName evidence="1">Mos1 transposase HTH domain-containing protein</fullName>
    </recommendedName>
</protein>
<evidence type="ECO:0000313" key="3">
    <source>
        <dbReference type="Proteomes" id="UP000499080"/>
    </source>
</evidence>
<dbReference type="Gene3D" id="1.10.10.1450">
    <property type="match status" value="1"/>
</dbReference>
<organism evidence="2 3">
    <name type="scientific">Araneus ventricosus</name>
    <name type="common">Orbweaver spider</name>
    <name type="synonym">Epeira ventricosa</name>
    <dbReference type="NCBI Taxonomy" id="182803"/>
    <lineage>
        <taxon>Eukaryota</taxon>
        <taxon>Metazoa</taxon>
        <taxon>Ecdysozoa</taxon>
        <taxon>Arthropoda</taxon>
        <taxon>Chelicerata</taxon>
        <taxon>Arachnida</taxon>
        <taxon>Araneae</taxon>
        <taxon>Araneomorphae</taxon>
        <taxon>Entelegynae</taxon>
        <taxon>Araneoidea</taxon>
        <taxon>Araneidae</taxon>
        <taxon>Araneus</taxon>
    </lineage>
</organism>
<keyword evidence="3" id="KW-1185">Reference proteome</keyword>
<evidence type="ECO:0000313" key="2">
    <source>
        <dbReference type="EMBL" id="GBM03587.1"/>
    </source>
</evidence>
<comment type="caution">
    <text evidence="2">The sequence shown here is derived from an EMBL/GenBank/DDBJ whole genome shotgun (WGS) entry which is preliminary data.</text>
</comment>
<proteinExistence type="predicted"/>
<dbReference type="Pfam" id="PF17906">
    <property type="entry name" value="HTH_48"/>
    <property type="match status" value="1"/>
</dbReference>
<reference evidence="2 3" key="1">
    <citation type="journal article" date="2019" name="Sci. Rep.">
        <title>Orb-weaving spider Araneus ventricosus genome elucidates the spidroin gene catalogue.</title>
        <authorList>
            <person name="Kono N."/>
            <person name="Nakamura H."/>
            <person name="Ohtoshi R."/>
            <person name="Moran D.A.P."/>
            <person name="Shinohara A."/>
            <person name="Yoshida Y."/>
            <person name="Fujiwara M."/>
            <person name="Mori M."/>
            <person name="Tomita M."/>
            <person name="Arakawa K."/>
        </authorList>
    </citation>
    <scope>NUCLEOTIDE SEQUENCE [LARGE SCALE GENOMIC DNA]</scope>
</reference>
<sequence length="94" mass="11023">MVSRTDAPAKWELRSFIRCLQVQGNRTAEIYKRMSRVYRERFMSDDVAREWCKKFKDGRTDVIDKRGMDENLAQQMILSNEFPSASGAIKMGRL</sequence>
<dbReference type="AlphaFoldDB" id="A0A4Y2CIM1"/>
<gene>
    <name evidence="2" type="ORF">AVEN_203163_1</name>
</gene>
<dbReference type="EMBL" id="BGPR01000193">
    <property type="protein sequence ID" value="GBM03587.1"/>
    <property type="molecule type" value="Genomic_DNA"/>
</dbReference>
<dbReference type="OrthoDB" id="616263at2759"/>